<evidence type="ECO:0000256" key="1">
    <source>
        <dbReference type="SAM" id="Phobius"/>
    </source>
</evidence>
<gene>
    <name evidence="2" type="ORF">SAMN05216323_10438</name>
</gene>
<keyword evidence="1" id="KW-0812">Transmembrane</keyword>
<evidence type="ECO:0000313" key="2">
    <source>
        <dbReference type="EMBL" id="SDC66937.1"/>
    </source>
</evidence>
<reference evidence="2 3" key="1">
    <citation type="submission" date="2016-09" db="EMBL/GenBank/DDBJ databases">
        <authorList>
            <person name="Capua I."/>
            <person name="De Benedictis P."/>
            <person name="Joannis T."/>
            <person name="Lombin L.H."/>
            <person name="Cattoli G."/>
        </authorList>
    </citation>
    <scope>NUCLEOTIDE SEQUENCE [LARGE SCALE GENOMIC DNA]</scope>
    <source>
        <strain evidence="2 3">A7P-90m</strain>
    </source>
</reference>
<organism evidence="2 3">
    <name type="scientific">Williamwhitmania taraxaci</name>
    <dbReference type="NCBI Taxonomy" id="1640674"/>
    <lineage>
        <taxon>Bacteria</taxon>
        <taxon>Pseudomonadati</taxon>
        <taxon>Bacteroidota</taxon>
        <taxon>Bacteroidia</taxon>
        <taxon>Bacteroidales</taxon>
        <taxon>Williamwhitmaniaceae</taxon>
        <taxon>Williamwhitmania</taxon>
    </lineage>
</organism>
<dbReference type="AlphaFoldDB" id="A0A1G6NI12"/>
<keyword evidence="1" id="KW-1133">Transmembrane helix</keyword>
<name>A0A1G6NI12_9BACT</name>
<sequence length="154" mass="17612">MMVKHKFNTAFGSTGSFAGYFLVAAGVAASFQYWEAIFLVIFGAFIAFTYSCTYLDIERRRVKYANMIFGIFPNGKWVAITPDMLLGVKKAKRVYSTYSRGNRRLDLARIRYQIILYDSLNRSIMPLAEFSTHELAQAEADNLMKQLDLKAYVL</sequence>
<keyword evidence="1" id="KW-0472">Membrane</keyword>
<dbReference type="STRING" id="1640674.SAMN05216323_10438"/>
<keyword evidence="3" id="KW-1185">Reference proteome</keyword>
<dbReference type="Proteomes" id="UP000199452">
    <property type="component" value="Unassembled WGS sequence"/>
</dbReference>
<feature type="transmembrane region" description="Helical" evidence="1">
    <location>
        <begin position="37"/>
        <end position="57"/>
    </location>
</feature>
<dbReference type="RefSeq" id="WP_092439102.1">
    <property type="nucleotide sequence ID" value="NZ_FMYP01000043.1"/>
</dbReference>
<proteinExistence type="predicted"/>
<accession>A0A1G6NI12</accession>
<dbReference type="OrthoDB" id="1119883at2"/>
<feature type="transmembrane region" description="Helical" evidence="1">
    <location>
        <begin position="7"/>
        <end position="31"/>
    </location>
</feature>
<evidence type="ECO:0000313" key="3">
    <source>
        <dbReference type="Proteomes" id="UP000199452"/>
    </source>
</evidence>
<protein>
    <submittedName>
        <fullName evidence="2">Uncharacterized protein</fullName>
    </submittedName>
</protein>
<dbReference type="EMBL" id="FMYP01000043">
    <property type="protein sequence ID" value="SDC66937.1"/>
    <property type="molecule type" value="Genomic_DNA"/>
</dbReference>